<dbReference type="Proteomes" id="UP001604277">
    <property type="component" value="Unassembled WGS sequence"/>
</dbReference>
<dbReference type="InterPro" id="IPR056633">
    <property type="entry name" value="DUF7731"/>
</dbReference>
<gene>
    <name evidence="3" type="ORF">Fot_52165</name>
</gene>
<feature type="signal peptide" evidence="1">
    <location>
        <begin position="1"/>
        <end position="26"/>
    </location>
</feature>
<dbReference type="InterPro" id="IPR017948">
    <property type="entry name" value="TGFb_CS"/>
</dbReference>
<keyword evidence="1" id="KW-0732">Signal</keyword>
<organism evidence="3 4">
    <name type="scientific">Forsythia ovata</name>
    <dbReference type="NCBI Taxonomy" id="205694"/>
    <lineage>
        <taxon>Eukaryota</taxon>
        <taxon>Viridiplantae</taxon>
        <taxon>Streptophyta</taxon>
        <taxon>Embryophyta</taxon>
        <taxon>Tracheophyta</taxon>
        <taxon>Spermatophyta</taxon>
        <taxon>Magnoliopsida</taxon>
        <taxon>eudicotyledons</taxon>
        <taxon>Gunneridae</taxon>
        <taxon>Pentapetalae</taxon>
        <taxon>asterids</taxon>
        <taxon>lamiids</taxon>
        <taxon>Lamiales</taxon>
        <taxon>Oleaceae</taxon>
        <taxon>Forsythieae</taxon>
        <taxon>Forsythia</taxon>
    </lineage>
</organism>
<dbReference type="PANTHER" id="PTHR34366:SF2">
    <property type="entry name" value="OS07G0289901 PROTEIN"/>
    <property type="match status" value="1"/>
</dbReference>
<dbReference type="AlphaFoldDB" id="A0ABD1PJX4"/>
<dbReference type="PROSITE" id="PS00250">
    <property type="entry name" value="TGF_BETA_1"/>
    <property type="match status" value="1"/>
</dbReference>
<sequence length="151" mass="17143">MAFSVTSKHWLVLVYIFVLSWESGKAYDDMPHLGAAEVIANEYLPQAEDEGETDQYLPQAGIIGTNPSNIVEKALECFQDKYVSNSRLHPHPLPKDFRVTTAIRLTQSGELNVPPEYTDQYCKGPCLTERHHVLDCIDGILKHYKFYNKAT</sequence>
<evidence type="ECO:0000313" key="4">
    <source>
        <dbReference type="Proteomes" id="UP001604277"/>
    </source>
</evidence>
<dbReference type="EMBL" id="JBFOLJ010000018">
    <property type="protein sequence ID" value="KAL2464209.1"/>
    <property type="molecule type" value="Genomic_DNA"/>
</dbReference>
<evidence type="ECO:0000256" key="1">
    <source>
        <dbReference type="SAM" id="SignalP"/>
    </source>
</evidence>
<dbReference type="Pfam" id="PF24865">
    <property type="entry name" value="DUF7731"/>
    <property type="match status" value="1"/>
</dbReference>
<evidence type="ECO:0000259" key="2">
    <source>
        <dbReference type="Pfam" id="PF24865"/>
    </source>
</evidence>
<protein>
    <recommendedName>
        <fullName evidence="2">DUF7731 domain-containing protein</fullName>
    </recommendedName>
</protein>
<reference evidence="4" key="1">
    <citation type="submission" date="2024-07" db="EMBL/GenBank/DDBJ databases">
        <title>Two chromosome-level genome assemblies of Korean endemic species Abeliophyllum distichum and Forsythia ovata (Oleaceae).</title>
        <authorList>
            <person name="Jang H."/>
        </authorList>
    </citation>
    <scope>NUCLEOTIDE SEQUENCE [LARGE SCALE GENOMIC DNA]</scope>
</reference>
<keyword evidence="4" id="KW-1185">Reference proteome</keyword>
<proteinExistence type="predicted"/>
<comment type="caution">
    <text evidence="3">The sequence shown here is derived from an EMBL/GenBank/DDBJ whole genome shotgun (WGS) entry which is preliminary data.</text>
</comment>
<name>A0ABD1PJX4_9LAMI</name>
<feature type="chain" id="PRO_5044792392" description="DUF7731 domain-containing protein" evidence="1">
    <location>
        <begin position="27"/>
        <end position="151"/>
    </location>
</feature>
<dbReference type="PANTHER" id="PTHR34366">
    <property type="entry name" value="OS07G0289901 PROTEIN-RELATED"/>
    <property type="match status" value="1"/>
</dbReference>
<accession>A0ABD1PJX4</accession>
<feature type="domain" description="DUF7731" evidence="2">
    <location>
        <begin position="68"/>
        <end position="151"/>
    </location>
</feature>
<evidence type="ECO:0000313" key="3">
    <source>
        <dbReference type="EMBL" id="KAL2464209.1"/>
    </source>
</evidence>